<organism evidence="12 13">
    <name type="scientific">Triparma strigata</name>
    <dbReference type="NCBI Taxonomy" id="1606541"/>
    <lineage>
        <taxon>Eukaryota</taxon>
        <taxon>Sar</taxon>
        <taxon>Stramenopiles</taxon>
        <taxon>Ochrophyta</taxon>
        <taxon>Bolidophyceae</taxon>
        <taxon>Parmales</taxon>
        <taxon>Triparmaceae</taxon>
        <taxon>Triparma</taxon>
    </lineage>
</organism>
<proteinExistence type="inferred from homology"/>
<dbReference type="Proteomes" id="UP001165085">
    <property type="component" value="Unassembled WGS sequence"/>
</dbReference>
<feature type="compositionally biased region" description="Low complexity" evidence="10">
    <location>
        <begin position="131"/>
        <end position="144"/>
    </location>
</feature>
<evidence type="ECO:0000259" key="11">
    <source>
        <dbReference type="PROSITE" id="PS51706"/>
    </source>
</evidence>
<dbReference type="PANTHER" id="PTHR11649:SF13">
    <property type="entry name" value="ENGB-TYPE G DOMAIN-CONTAINING PROTEIN"/>
    <property type="match status" value="1"/>
</dbReference>
<comment type="cofactor">
    <cofactor evidence="1">
        <name>Mg(2+)</name>
        <dbReference type="ChEBI" id="CHEBI:18420"/>
    </cofactor>
</comment>
<evidence type="ECO:0000256" key="1">
    <source>
        <dbReference type="ARBA" id="ARBA00001946"/>
    </source>
</evidence>
<keyword evidence="9" id="KW-0131">Cell cycle</keyword>
<evidence type="ECO:0000313" key="13">
    <source>
        <dbReference type="Proteomes" id="UP001165085"/>
    </source>
</evidence>
<dbReference type="GO" id="GO:0046872">
    <property type="term" value="F:metal ion binding"/>
    <property type="evidence" value="ECO:0007669"/>
    <property type="project" value="UniProtKB-KW"/>
</dbReference>
<evidence type="ECO:0000256" key="2">
    <source>
        <dbReference type="ARBA" id="ARBA00009638"/>
    </source>
</evidence>
<comment type="similarity">
    <text evidence="2">Belongs to the TRAFAC class TrmE-Era-EngA-EngB-Septin-like GTPase superfamily. EngB GTPase family.</text>
</comment>
<dbReference type="HAMAP" id="MF_00321">
    <property type="entry name" value="GTPase_EngB"/>
    <property type="match status" value="1"/>
</dbReference>
<name>A0A9W7BXN6_9STRA</name>
<dbReference type="NCBIfam" id="TIGR03598">
    <property type="entry name" value="GTPase_YsxC"/>
    <property type="match status" value="1"/>
</dbReference>
<keyword evidence="5" id="KW-0547">Nucleotide-binding</keyword>
<keyword evidence="7" id="KW-0342">GTP-binding</keyword>
<evidence type="ECO:0000256" key="5">
    <source>
        <dbReference type="ARBA" id="ARBA00022741"/>
    </source>
</evidence>
<dbReference type="AlphaFoldDB" id="A0A9W7BXN6"/>
<evidence type="ECO:0000256" key="10">
    <source>
        <dbReference type="SAM" id="MobiDB-lite"/>
    </source>
</evidence>
<feature type="compositionally biased region" description="Basic and acidic residues" evidence="10">
    <location>
        <begin position="89"/>
        <end position="107"/>
    </location>
</feature>
<evidence type="ECO:0000313" key="12">
    <source>
        <dbReference type="EMBL" id="GMH95499.1"/>
    </source>
</evidence>
<dbReference type="PROSITE" id="PS51706">
    <property type="entry name" value="G_ENGB"/>
    <property type="match status" value="1"/>
</dbReference>
<dbReference type="InterPro" id="IPR019987">
    <property type="entry name" value="GTP-bd_ribosome_bio_YsxC"/>
</dbReference>
<dbReference type="InterPro" id="IPR027417">
    <property type="entry name" value="P-loop_NTPase"/>
</dbReference>
<feature type="region of interest" description="Disordered" evidence="10">
    <location>
        <begin position="62"/>
        <end position="152"/>
    </location>
</feature>
<keyword evidence="8" id="KW-0717">Septation</keyword>
<dbReference type="Pfam" id="PF01926">
    <property type="entry name" value="MMR_HSR1"/>
    <property type="match status" value="1"/>
</dbReference>
<evidence type="ECO:0000256" key="3">
    <source>
        <dbReference type="ARBA" id="ARBA00022618"/>
    </source>
</evidence>
<dbReference type="GO" id="GO:0005525">
    <property type="term" value="F:GTP binding"/>
    <property type="evidence" value="ECO:0007669"/>
    <property type="project" value="UniProtKB-KW"/>
</dbReference>
<dbReference type="GO" id="GO:0051301">
    <property type="term" value="P:cell division"/>
    <property type="evidence" value="ECO:0007669"/>
    <property type="project" value="UniProtKB-KW"/>
</dbReference>
<evidence type="ECO:0000256" key="6">
    <source>
        <dbReference type="ARBA" id="ARBA00022842"/>
    </source>
</evidence>
<dbReference type="PANTHER" id="PTHR11649">
    <property type="entry name" value="MSS1/TRME-RELATED GTP-BINDING PROTEIN"/>
    <property type="match status" value="1"/>
</dbReference>
<dbReference type="OrthoDB" id="391988at2759"/>
<sequence>MNLLKLASEIPKANFTSQKKSNMLRLFAILICACLVQSFVPHFRPHFRPIISNKRSFRGINPLFSKSDRSPRGHVSKSSKSRGSAGPKGKKDGKNRTGVKKEEKIMKTDVTATNNHQPPWAIATKKQNKQSTTSSTSTTSATSTPDNAIPMNDATLRSLSTWKPFSPYKTPSTLTFLGSLSSTLPSLLTPEIAFLGRSNVGKSSLLNILSSSSQSSHPSDRARVGKTPGATASVNYYSLESEKKPLITFVDLPGFGYAKLSREVKESISLTAEKYLSTSKSLALGVLLLDIRREVSDDDRAVLAALYDMDVPLIIVATKSDKVKDPSLEKLKINKGLGLPPGQPLVVSSETGEGVRDLWKILIEACEELVEEINGVEVEEEEGGFYDDGDGYGEEGEEELMYDQGYDWVQSFGDDQFDDESDSGANYAVDSLDSEATFADINREKQMNDPANQRITLKDSLSRLKKMEKDGRDVL</sequence>
<evidence type="ECO:0000256" key="7">
    <source>
        <dbReference type="ARBA" id="ARBA00023134"/>
    </source>
</evidence>
<evidence type="ECO:0000256" key="8">
    <source>
        <dbReference type="ARBA" id="ARBA00023210"/>
    </source>
</evidence>
<gene>
    <name evidence="12" type="ORF">TrST_g9582</name>
</gene>
<accession>A0A9W7BXN6</accession>
<keyword evidence="4" id="KW-0479">Metal-binding</keyword>
<reference evidence="13" key="1">
    <citation type="journal article" date="2023" name="Commun. Biol.">
        <title>Genome analysis of Parmales, the sister group of diatoms, reveals the evolutionary specialization of diatoms from phago-mixotrophs to photoautotrophs.</title>
        <authorList>
            <person name="Ban H."/>
            <person name="Sato S."/>
            <person name="Yoshikawa S."/>
            <person name="Yamada K."/>
            <person name="Nakamura Y."/>
            <person name="Ichinomiya M."/>
            <person name="Sato N."/>
            <person name="Blanc-Mathieu R."/>
            <person name="Endo H."/>
            <person name="Kuwata A."/>
            <person name="Ogata H."/>
        </authorList>
    </citation>
    <scope>NUCLEOTIDE SEQUENCE [LARGE SCALE GENOMIC DNA]</scope>
    <source>
        <strain evidence="13">NIES 3701</strain>
    </source>
</reference>
<feature type="domain" description="EngB-type G" evidence="11">
    <location>
        <begin position="188"/>
        <end position="368"/>
    </location>
</feature>
<evidence type="ECO:0000256" key="4">
    <source>
        <dbReference type="ARBA" id="ARBA00022723"/>
    </source>
</evidence>
<dbReference type="SUPFAM" id="SSF52540">
    <property type="entry name" value="P-loop containing nucleoside triphosphate hydrolases"/>
    <property type="match status" value="1"/>
</dbReference>
<dbReference type="Gene3D" id="3.40.50.300">
    <property type="entry name" value="P-loop containing nucleotide triphosphate hydrolases"/>
    <property type="match status" value="1"/>
</dbReference>
<comment type="caution">
    <text evidence="12">The sequence shown here is derived from an EMBL/GenBank/DDBJ whole genome shotgun (WGS) entry which is preliminary data.</text>
</comment>
<keyword evidence="3" id="KW-0132">Cell division</keyword>
<dbReference type="CDD" id="cd01876">
    <property type="entry name" value="YihA_EngB"/>
    <property type="match status" value="1"/>
</dbReference>
<evidence type="ECO:0000256" key="9">
    <source>
        <dbReference type="ARBA" id="ARBA00023306"/>
    </source>
</evidence>
<dbReference type="InterPro" id="IPR030393">
    <property type="entry name" value="G_ENGB_dom"/>
</dbReference>
<keyword evidence="6" id="KW-0460">Magnesium</keyword>
<dbReference type="InterPro" id="IPR006073">
    <property type="entry name" value="GTP-bd"/>
</dbReference>
<dbReference type="EMBL" id="BRXY01000444">
    <property type="protein sequence ID" value="GMH95499.1"/>
    <property type="molecule type" value="Genomic_DNA"/>
</dbReference>
<protein>
    <recommendedName>
        <fullName evidence="11">EngB-type G domain-containing protein</fullName>
    </recommendedName>
</protein>
<keyword evidence="13" id="KW-1185">Reference proteome</keyword>